<evidence type="ECO:0000313" key="3">
    <source>
        <dbReference type="Proteomes" id="UP000035352"/>
    </source>
</evidence>
<dbReference type="KEGG" id="pbh:AAW51_1670"/>
<dbReference type="EMBL" id="CP011371">
    <property type="protein sequence ID" value="AKJ28361.1"/>
    <property type="molecule type" value="Genomic_DNA"/>
</dbReference>
<proteinExistence type="predicted"/>
<feature type="compositionally biased region" description="Basic and acidic residues" evidence="1">
    <location>
        <begin position="1"/>
        <end position="10"/>
    </location>
</feature>
<reference evidence="2 3" key="1">
    <citation type="submission" date="2015-05" db="EMBL/GenBank/DDBJ databases">
        <authorList>
            <person name="Tang B."/>
            <person name="Yu Y."/>
        </authorList>
    </citation>
    <scope>NUCLEOTIDE SEQUENCE [LARGE SCALE GENOMIC DNA]</scope>
    <source>
        <strain evidence="2 3">DSM 7029</strain>
    </source>
</reference>
<name>A0A0G3BLX9_9BURK</name>
<gene>
    <name evidence="2" type="ORF">AAW51_1670</name>
</gene>
<sequence>MSSDQDRLTGDDLDAGGAARARENVMHEIGFVQGRYGRLPSSCCTKTA</sequence>
<organism evidence="2 3">
    <name type="scientific">Caldimonas brevitalea</name>
    <dbReference type="NCBI Taxonomy" id="413882"/>
    <lineage>
        <taxon>Bacteria</taxon>
        <taxon>Pseudomonadati</taxon>
        <taxon>Pseudomonadota</taxon>
        <taxon>Betaproteobacteria</taxon>
        <taxon>Burkholderiales</taxon>
        <taxon>Sphaerotilaceae</taxon>
        <taxon>Caldimonas</taxon>
    </lineage>
</organism>
<keyword evidence="3" id="KW-1185">Reference proteome</keyword>
<accession>A0A0G3BLX9</accession>
<feature type="region of interest" description="Disordered" evidence="1">
    <location>
        <begin position="1"/>
        <end position="20"/>
    </location>
</feature>
<evidence type="ECO:0000313" key="2">
    <source>
        <dbReference type="EMBL" id="AKJ28361.1"/>
    </source>
</evidence>
<dbReference type="AlphaFoldDB" id="A0A0G3BLX9"/>
<evidence type="ECO:0000256" key="1">
    <source>
        <dbReference type="SAM" id="MobiDB-lite"/>
    </source>
</evidence>
<dbReference type="Proteomes" id="UP000035352">
    <property type="component" value="Chromosome"/>
</dbReference>
<protein>
    <submittedName>
        <fullName evidence="2">Uncharacterized protein</fullName>
    </submittedName>
</protein>